<dbReference type="RefSeq" id="WP_236657026.1">
    <property type="nucleotide sequence ID" value="NZ_CP030840.1"/>
</dbReference>
<gene>
    <name evidence="5" type="ORF">ACPOL_5612</name>
</gene>
<keyword evidence="3" id="KW-0443">Lipid metabolism</keyword>
<feature type="domain" description="AMP-dependent synthetase/ligase" evidence="4">
    <location>
        <begin position="34"/>
        <end position="431"/>
    </location>
</feature>
<dbReference type="AlphaFoldDB" id="A0A2Z5G7B6"/>
<dbReference type="PANTHER" id="PTHR43272:SF32">
    <property type="entry name" value="AMP-DEPENDENT SYNTHETASE_LIGASE DOMAIN-CONTAINING PROTEIN"/>
    <property type="match status" value="1"/>
</dbReference>
<name>A0A2Z5G7B6_9BACT</name>
<dbReference type="PROSITE" id="PS00455">
    <property type="entry name" value="AMP_BINDING"/>
    <property type="match status" value="1"/>
</dbReference>
<evidence type="ECO:0000256" key="3">
    <source>
        <dbReference type="ARBA" id="ARBA00023098"/>
    </source>
</evidence>
<dbReference type="GO" id="GO:0016020">
    <property type="term" value="C:membrane"/>
    <property type="evidence" value="ECO:0007669"/>
    <property type="project" value="TreeGrafter"/>
</dbReference>
<evidence type="ECO:0000313" key="5">
    <source>
        <dbReference type="EMBL" id="AXC14860.1"/>
    </source>
</evidence>
<dbReference type="Pfam" id="PF23562">
    <property type="entry name" value="AMP-binding_C_3"/>
    <property type="match status" value="1"/>
</dbReference>
<organism evidence="5 6">
    <name type="scientific">Acidisarcina polymorpha</name>
    <dbReference type="NCBI Taxonomy" id="2211140"/>
    <lineage>
        <taxon>Bacteria</taxon>
        <taxon>Pseudomonadati</taxon>
        <taxon>Acidobacteriota</taxon>
        <taxon>Terriglobia</taxon>
        <taxon>Terriglobales</taxon>
        <taxon>Acidobacteriaceae</taxon>
        <taxon>Acidisarcina</taxon>
    </lineage>
</organism>
<evidence type="ECO:0000256" key="2">
    <source>
        <dbReference type="ARBA" id="ARBA00022832"/>
    </source>
</evidence>
<dbReference type="Gene3D" id="3.40.50.12780">
    <property type="entry name" value="N-terminal domain of ligase-like"/>
    <property type="match status" value="1"/>
</dbReference>
<dbReference type="SUPFAM" id="SSF56801">
    <property type="entry name" value="Acetyl-CoA synthetase-like"/>
    <property type="match status" value="1"/>
</dbReference>
<dbReference type="InterPro" id="IPR020845">
    <property type="entry name" value="AMP-binding_CS"/>
</dbReference>
<dbReference type="EMBL" id="CP030840">
    <property type="protein sequence ID" value="AXC14860.1"/>
    <property type="molecule type" value="Genomic_DNA"/>
</dbReference>
<keyword evidence="6" id="KW-1185">Reference proteome</keyword>
<reference evidence="5 6" key="1">
    <citation type="journal article" date="2018" name="Front. Microbiol.">
        <title>Hydrolytic Capabilities as a Key to Environmental Success: Chitinolytic and Cellulolytic Acidobacteria From Acidic Sub-arctic Soils and Boreal Peatlands.</title>
        <authorList>
            <person name="Belova S.E."/>
            <person name="Ravin N.V."/>
            <person name="Pankratov T.A."/>
            <person name="Rakitin A.L."/>
            <person name="Ivanova A.A."/>
            <person name="Beletsky A.V."/>
            <person name="Mardanov A.V."/>
            <person name="Sinninghe Damste J.S."/>
            <person name="Dedysh S.N."/>
        </authorList>
    </citation>
    <scope>NUCLEOTIDE SEQUENCE [LARGE SCALE GENOMIC DNA]</scope>
    <source>
        <strain evidence="5 6">SBC82</strain>
    </source>
</reference>
<dbReference type="PANTHER" id="PTHR43272">
    <property type="entry name" value="LONG-CHAIN-FATTY-ACID--COA LIGASE"/>
    <property type="match status" value="1"/>
</dbReference>
<dbReference type="PRINTS" id="PR00154">
    <property type="entry name" value="AMPBINDING"/>
</dbReference>
<dbReference type="InterPro" id="IPR042099">
    <property type="entry name" value="ANL_N_sf"/>
</dbReference>
<dbReference type="InterPro" id="IPR020459">
    <property type="entry name" value="AMP-binding"/>
</dbReference>
<dbReference type="CDD" id="cd05907">
    <property type="entry name" value="VL_LC_FACS_like"/>
    <property type="match status" value="1"/>
</dbReference>
<keyword evidence="1 5" id="KW-0436">Ligase</keyword>
<evidence type="ECO:0000313" key="6">
    <source>
        <dbReference type="Proteomes" id="UP000253606"/>
    </source>
</evidence>
<dbReference type="InterPro" id="IPR000873">
    <property type="entry name" value="AMP-dep_synth/lig_dom"/>
</dbReference>
<protein>
    <submittedName>
        <fullName evidence="5">Long-chain-fatty-acid--CoA ligase</fullName>
    </submittedName>
</protein>
<evidence type="ECO:0000256" key="1">
    <source>
        <dbReference type="ARBA" id="ARBA00022598"/>
    </source>
</evidence>
<proteinExistence type="predicted"/>
<sequence>MPIAAEHPVSHPTSFGLLSANDIFFRLTGDPRENAILYQDGEGFWRPLSTSQIYARVRALAGIFLSWGIKKGDRIAILAENRWEWATTDFAALAIGAVDVPVYPTLTADQTAELLVDSGSRIAVVSTREQYAKVAAIRSRTLLERIIVMDEVPDLVDAIGFSALVTNADNDGKQRFPDFDDRARSIQPDDLATIIYTSGTTGEPKGVMLTHGNIAANVSYSTVGIGFRSDDSSLSFLPLSHITARHLDYALFAQGVTIAYCSSFDKLPVAMISVKPTIFVAVPRVYEKIRQEVERRASLSPIKKRLLRWAIATGHKHRQSILADTLPKSAMWRLAAKLVLTKIHAAFGGRARIFIAGGAPLGVETAGWFADAGIRILEGYGLTETSPVIALNKPRVYRMGSVGKPLPNFECKLASDNELLVRGPAVFRGYWGKPRETAANFTPDGEWFHTGDIARFDEDGFLYITDRKKELIKTSGGKLIAPQPIENKLKANVLVGQAAMVGDRHKFASVLISPNFAALEAWAKERRVGTLERRALIESPAVIAEYQAIIDEVNAGLANFETMKRFKLVPEEWSLEGGELTPSLKMKRRVIAERYAAEIAKFYSDESAFHG</sequence>
<keyword evidence="2" id="KW-0276">Fatty acid metabolism</keyword>
<dbReference type="GO" id="GO:0004467">
    <property type="term" value="F:long-chain fatty acid-CoA ligase activity"/>
    <property type="evidence" value="ECO:0007669"/>
    <property type="project" value="TreeGrafter"/>
</dbReference>
<dbReference type="Pfam" id="PF00501">
    <property type="entry name" value="AMP-binding"/>
    <property type="match status" value="1"/>
</dbReference>
<accession>A0A2Z5G7B6</accession>
<dbReference type="KEGG" id="abas:ACPOL_5612"/>
<evidence type="ECO:0000259" key="4">
    <source>
        <dbReference type="Pfam" id="PF00501"/>
    </source>
</evidence>
<dbReference type="Proteomes" id="UP000253606">
    <property type="component" value="Chromosome"/>
</dbReference>